<dbReference type="Proteomes" id="UP000254575">
    <property type="component" value="Unassembled WGS sequence"/>
</dbReference>
<evidence type="ECO:0000313" key="3">
    <source>
        <dbReference type="Proteomes" id="UP000254575"/>
    </source>
</evidence>
<reference evidence="2 3" key="1">
    <citation type="submission" date="2018-06" db="EMBL/GenBank/DDBJ databases">
        <authorList>
            <consortium name="Pathogen Informatics"/>
            <person name="Doyle S."/>
        </authorList>
    </citation>
    <scope>NUCLEOTIDE SEQUENCE [LARGE SCALE GENOMIC DNA]</scope>
    <source>
        <strain evidence="2 3">NCTC10717</strain>
    </source>
</reference>
<keyword evidence="1" id="KW-0732">Signal</keyword>
<dbReference type="InterPro" id="IPR021793">
    <property type="entry name" value="Oprl"/>
</dbReference>
<feature type="chain" id="PRO_5016582360" description="Major outer membrane lipoprotein Lpp" evidence="1">
    <location>
        <begin position="19"/>
        <end position="75"/>
    </location>
</feature>
<feature type="signal peptide" evidence="1">
    <location>
        <begin position="1"/>
        <end position="18"/>
    </location>
</feature>
<gene>
    <name evidence="2" type="ORF">NCTC10717_00649</name>
</gene>
<sequence>MKTSMKIAALAAVTVVFAGCASKPEKNADLTALRASVEEARAAAIQANQTSQQALALAQQNAAKIDRVFTKSQVK</sequence>
<evidence type="ECO:0000313" key="2">
    <source>
        <dbReference type="EMBL" id="SUO92621.1"/>
    </source>
</evidence>
<evidence type="ECO:0008006" key="4">
    <source>
        <dbReference type="Google" id="ProtNLM"/>
    </source>
</evidence>
<dbReference type="EMBL" id="UHIA01000003">
    <property type="protein sequence ID" value="SUO92621.1"/>
    <property type="molecule type" value="Genomic_DNA"/>
</dbReference>
<accession>A0A380ML49</accession>
<dbReference type="AlphaFoldDB" id="A0A380ML49"/>
<dbReference type="PROSITE" id="PS51257">
    <property type="entry name" value="PROKAR_LIPOPROTEIN"/>
    <property type="match status" value="1"/>
</dbReference>
<proteinExistence type="predicted"/>
<evidence type="ECO:0000256" key="1">
    <source>
        <dbReference type="SAM" id="SignalP"/>
    </source>
</evidence>
<name>A0A380ML49_9GAMM</name>
<protein>
    <recommendedName>
        <fullName evidence="4">Major outer membrane lipoprotein Lpp</fullName>
    </recommendedName>
</protein>
<dbReference type="Pfam" id="PF11839">
    <property type="entry name" value="Alanine_zipper"/>
    <property type="match status" value="1"/>
</dbReference>
<dbReference type="RefSeq" id="WP_115217926.1">
    <property type="nucleotide sequence ID" value="NZ_UHIA01000003.1"/>
</dbReference>
<dbReference type="OrthoDB" id="9993513at2"/>
<keyword evidence="3" id="KW-1185">Reference proteome</keyword>
<organism evidence="2 3">
    <name type="scientific">Suttonella indologenes</name>
    <dbReference type="NCBI Taxonomy" id="13276"/>
    <lineage>
        <taxon>Bacteria</taxon>
        <taxon>Pseudomonadati</taxon>
        <taxon>Pseudomonadota</taxon>
        <taxon>Gammaproteobacteria</taxon>
        <taxon>Cardiobacteriales</taxon>
        <taxon>Cardiobacteriaceae</taxon>
        <taxon>Suttonella</taxon>
    </lineage>
</organism>